<evidence type="ECO:0000256" key="3">
    <source>
        <dbReference type="ARBA" id="ARBA00004555"/>
    </source>
</evidence>
<dbReference type="EMBL" id="LSSN01006088">
    <property type="protein sequence ID" value="OMJ07262.1"/>
    <property type="molecule type" value="Genomic_DNA"/>
</dbReference>
<comment type="similarity">
    <text evidence="19">Belongs to the peptidase M28 family.</text>
</comment>
<evidence type="ECO:0000256" key="15">
    <source>
        <dbReference type="ARBA" id="ARBA00023145"/>
    </source>
</evidence>
<keyword evidence="12 19" id="KW-0862">Zinc</keyword>
<evidence type="ECO:0000256" key="14">
    <source>
        <dbReference type="ARBA" id="ARBA00023049"/>
    </source>
</evidence>
<evidence type="ECO:0000256" key="6">
    <source>
        <dbReference type="ARBA" id="ARBA00022645"/>
    </source>
</evidence>
<dbReference type="GO" id="GO:0006508">
    <property type="term" value="P:proteolysis"/>
    <property type="evidence" value="ECO:0007669"/>
    <property type="project" value="UniProtKB-KW"/>
</dbReference>
<keyword evidence="8 19" id="KW-0479">Metal-binding</keyword>
<evidence type="ECO:0000256" key="10">
    <source>
        <dbReference type="ARBA" id="ARBA00022801"/>
    </source>
</evidence>
<comment type="subunit">
    <text evidence="18">Homodimer. The monomeric form is inactive while the homodimer is active.</text>
</comment>
<evidence type="ECO:0000256" key="4">
    <source>
        <dbReference type="ARBA" id="ARBA00004613"/>
    </source>
</evidence>
<reference evidence="21 22" key="1">
    <citation type="submission" date="2017-01" db="EMBL/GenBank/DDBJ databases">
        <authorList>
            <person name="Mah S.A."/>
            <person name="Swanson W.J."/>
            <person name="Moy G.W."/>
            <person name="Vacquier V.D."/>
        </authorList>
    </citation>
    <scope>NUCLEOTIDE SEQUENCE [LARGE SCALE GENOMIC DNA]</scope>
    <source>
        <strain evidence="21 22">GSMNP</strain>
    </source>
</reference>
<sequence>MKSAAKISIAILSIFSLNVVKSSLTGNVDPDTSKMINMLLENSNNTNDTSVWDSLAEMTDLYGHRMTGHVQYDRSVQWVMNDAKNYPEFVAKAEPVTVNVWARNSESLELYIPTRYPPVMDLPMLGLGQSIGTGPGGITAEVIPVQTFEDLEKLGCENIAGKIVLFCKDFVSYGDNVQYRSSGAVKAQEYGAVGVLVQSITGYSLVTPHTGFMNTADIPAAAISVEDSKLIQRMYQRNLKAQADPSIPNAKEFAKPLVKLTMNAQNYEDAKVSDNIVIDLKGSEKPEEIVIISGHFDSWDVGVGAMDDGGGAFSSYGALKMLAKLPKKPKRTIRVVMWNNEETLNKGADGYMVAHKDEIKNHIFAIESDIGNFNPWGLKVKASDDIVSKMEALGKMYLTSIGGGNITQVDDSPSEDVTNLCDIGVPCASFETLDKYTDISPLTPAGYEGYFRFHHTQADRMEVLDKHVLRKNSVALAVWSLIIANQ</sequence>
<keyword evidence="22" id="KW-1185">Reference proteome</keyword>
<dbReference type="Proteomes" id="UP000187283">
    <property type="component" value="Unassembled WGS sequence"/>
</dbReference>
<keyword evidence="7 19" id="KW-0645">Protease</keyword>
<feature type="signal peptide" evidence="19">
    <location>
        <begin position="1"/>
        <end position="22"/>
    </location>
</feature>
<evidence type="ECO:0000256" key="12">
    <source>
        <dbReference type="ARBA" id="ARBA00022833"/>
    </source>
</evidence>
<dbReference type="PANTHER" id="PTHR12053">
    <property type="entry name" value="PROTEASE FAMILY M28 PLASMA GLUTAMATE CARBOXYPEPTIDASE-RELATED"/>
    <property type="match status" value="1"/>
</dbReference>
<keyword evidence="9 19" id="KW-0732">Signal</keyword>
<comment type="caution">
    <text evidence="21">The sequence shown here is derived from an EMBL/GenBank/DDBJ whole genome shotgun (WGS) entry which is preliminary data.</text>
</comment>
<dbReference type="EC" id="3.4.-.-" evidence="19"/>
<evidence type="ECO:0000256" key="9">
    <source>
        <dbReference type="ARBA" id="ARBA00022729"/>
    </source>
</evidence>
<evidence type="ECO:0000256" key="1">
    <source>
        <dbReference type="ARBA" id="ARBA00004240"/>
    </source>
</evidence>
<evidence type="ECO:0000256" key="2">
    <source>
        <dbReference type="ARBA" id="ARBA00004371"/>
    </source>
</evidence>
<dbReference type="PANTHER" id="PTHR12053:SF3">
    <property type="entry name" value="CARBOXYPEPTIDASE Q"/>
    <property type="match status" value="1"/>
</dbReference>
<dbReference type="InterPro" id="IPR039866">
    <property type="entry name" value="CPQ"/>
</dbReference>
<proteinExistence type="inferred from homology"/>
<evidence type="ECO:0000256" key="7">
    <source>
        <dbReference type="ARBA" id="ARBA00022670"/>
    </source>
</evidence>
<keyword evidence="5" id="KW-0964">Secreted</keyword>
<evidence type="ECO:0000256" key="17">
    <source>
        <dbReference type="ARBA" id="ARBA00023228"/>
    </source>
</evidence>
<evidence type="ECO:0000256" key="19">
    <source>
        <dbReference type="RuleBase" id="RU361240"/>
    </source>
</evidence>
<dbReference type="STRING" id="133412.A0A1R1WXZ7"/>
<keyword evidence="13" id="KW-0333">Golgi apparatus</keyword>
<dbReference type="AlphaFoldDB" id="A0A1R1WXZ7"/>
<dbReference type="InterPro" id="IPR046450">
    <property type="entry name" value="PA_dom_sf"/>
</dbReference>
<dbReference type="InterPro" id="IPR007484">
    <property type="entry name" value="Peptidase_M28"/>
</dbReference>
<feature type="domain" description="Peptidase M28" evidence="20">
    <location>
        <begin position="275"/>
        <end position="474"/>
    </location>
</feature>
<dbReference type="Gene3D" id="3.40.630.10">
    <property type="entry name" value="Zn peptidases"/>
    <property type="match status" value="1"/>
</dbReference>
<evidence type="ECO:0000256" key="5">
    <source>
        <dbReference type="ARBA" id="ARBA00022525"/>
    </source>
</evidence>
<name>A0A1R1WXZ7_9FUNG</name>
<evidence type="ECO:0000256" key="16">
    <source>
        <dbReference type="ARBA" id="ARBA00023180"/>
    </source>
</evidence>
<evidence type="ECO:0000259" key="20">
    <source>
        <dbReference type="Pfam" id="PF04389"/>
    </source>
</evidence>
<evidence type="ECO:0000313" key="22">
    <source>
        <dbReference type="Proteomes" id="UP000187283"/>
    </source>
</evidence>
<comment type="subcellular location">
    <subcellularLocation>
        <location evidence="1">Endoplasmic reticulum</location>
    </subcellularLocation>
    <subcellularLocation>
        <location evidence="3">Golgi apparatus</location>
    </subcellularLocation>
    <subcellularLocation>
        <location evidence="2">Lysosome</location>
    </subcellularLocation>
    <subcellularLocation>
        <location evidence="4">Secreted</location>
    </subcellularLocation>
</comment>
<evidence type="ECO:0000256" key="18">
    <source>
        <dbReference type="ARBA" id="ARBA00025833"/>
    </source>
</evidence>
<keyword evidence="17" id="KW-0458">Lysosome</keyword>
<dbReference type="GO" id="GO:0004180">
    <property type="term" value="F:carboxypeptidase activity"/>
    <property type="evidence" value="ECO:0007669"/>
    <property type="project" value="UniProtKB-KW"/>
</dbReference>
<dbReference type="OrthoDB" id="10013407at2759"/>
<dbReference type="SUPFAM" id="SSF52025">
    <property type="entry name" value="PA domain"/>
    <property type="match status" value="1"/>
</dbReference>
<keyword evidence="10 19" id="KW-0378">Hydrolase</keyword>
<evidence type="ECO:0000256" key="13">
    <source>
        <dbReference type="ARBA" id="ARBA00023034"/>
    </source>
</evidence>
<protein>
    <recommendedName>
        <fullName evidence="19">Peptide hydrolase</fullName>
        <ecNumber evidence="19">3.4.-.-</ecNumber>
    </recommendedName>
</protein>
<organism evidence="21 22">
    <name type="scientific">Smittium culicis</name>
    <dbReference type="NCBI Taxonomy" id="133412"/>
    <lineage>
        <taxon>Eukaryota</taxon>
        <taxon>Fungi</taxon>
        <taxon>Fungi incertae sedis</taxon>
        <taxon>Zoopagomycota</taxon>
        <taxon>Kickxellomycotina</taxon>
        <taxon>Harpellomycetes</taxon>
        <taxon>Harpellales</taxon>
        <taxon>Legeriomycetaceae</taxon>
        <taxon>Smittium</taxon>
    </lineage>
</organism>
<dbReference type="Gene3D" id="3.50.30.30">
    <property type="match status" value="1"/>
</dbReference>
<evidence type="ECO:0000313" key="21">
    <source>
        <dbReference type="EMBL" id="OMJ07262.1"/>
    </source>
</evidence>
<keyword evidence="15" id="KW-0865">Zymogen</keyword>
<dbReference type="GO" id="GO:0046872">
    <property type="term" value="F:metal ion binding"/>
    <property type="evidence" value="ECO:0007669"/>
    <property type="project" value="UniProtKB-KW"/>
</dbReference>
<keyword evidence="16" id="KW-0325">Glycoprotein</keyword>
<dbReference type="SUPFAM" id="SSF53187">
    <property type="entry name" value="Zn-dependent exopeptidases"/>
    <property type="match status" value="1"/>
</dbReference>
<evidence type="ECO:0000256" key="11">
    <source>
        <dbReference type="ARBA" id="ARBA00022824"/>
    </source>
</evidence>
<evidence type="ECO:0000256" key="8">
    <source>
        <dbReference type="ARBA" id="ARBA00022723"/>
    </source>
</evidence>
<dbReference type="GO" id="GO:0070573">
    <property type="term" value="F:metallodipeptidase activity"/>
    <property type="evidence" value="ECO:0007669"/>
    <property type="project" value="InterPro"/>
</dbReference>
<keyword evidence="11" id="KW-0256">Endoplasmic reticulum</keyword>
<accession>A0A1R1WXZ7</accession>
<feature type="chain" id="PRO_5011827716" description="Peptide hydrolase" evidence="19">
    <location>
        <begin position="23"/>
        <end position="486"/>
    </location>
</feature>
<dbReference type="GO" id="GO:0005783">
    <property type="term" value="C:endoplasmic reticulum"/>
    <property type="evidence" value="ECO:0007669"/>
    <property type="project" value="UniProtKB-SubCell"/>
</dbReference>
<keyword evidence="14" id="KW-0482">Metalloprotease</keyword>
<dbReference type="Pfam" id="PF04389">
    <property type="entry name" value="Peptidase_M28"/>
    <property type="match status" value="1"/>
</dbReference>
<keyword evidence="6 21" id="KW-0121">Carboxypeptidase</keyword>
<dbReference type="GO" id="GO:0005794">
    <property type="term" value="C:Golgi apparatus"/>
    <property type="evidence" value="ECO:0007669"/>
    <property type="project" value="UniProtKB-SubCell"/>
</dbReference>
<dbReference type="GO" id="GO:0005615">
    <property type="term" value="C:extracellular space"/>
    <property type="evidence" value="ECO:0007669"/>
    <property type="project" value="TreeGrafter"/>
</dbReference>
<dbReference type="GO" id="GO:0043171">
    <property type="term" value="P:peptide catabolic process"/>
    <property type="evidence" value="ECO:0007669"/>
    <property type="project" value="TreeGrafter"/>
</dbReference>
<gene>
    <name evidence="21" type="ORF">AYI70_g12311</name>
</gene>